<dbReference type="SUPFAM" id="SSF46785">
    <property type="entry name" value="Winged helix' DNA-binding domain"/>
    <property type="match status" value="1"/>
</dbReference>
<dbReference type="InterPro" id="IPR050397">
    <property type="entry name" value="Env_Response_Regulators"/>
</dbReference>
<keyword evidence="7" id="KW-1185">Reference proteome</keyword>
<dbReference type="Gene3D" id="1.10.10.10">
    <property type="entry name" value="Winged helix-like DNA-binding domain superfamily/Winged helix DNA-binding domain"/>
    <property type="match status" value="1"/>
</dbReference>
<protein>
    <submittedName>
        <fullName evidence="6">Crp/Fnr family transcriptional regulator</fullName>
    </submittedName>
</protein>
<keyword evidence="3" id="KW-0804">Transcription</keyword>
<feature type="domain" description="HTH crp-type" evidence="5">
    <location>
        <begin position="143"/>
        <end position="216"/>
    </location>
</feature>
<dbReference type="Pfam" id="PF00027">
    <property type="entry name" value="cNMP_binding"/>
    <property type="match status" value="1"/>
</dbReference>
<dbReference type="SMART" id="SM00419">
    <property type="entry name" value="HTH_CRP"/>
    <property type="match status" value="1"/>
</dbReference>
<evidence type="ECO:0000259" key="5">
    <source>
        <dbReference type="PROSITE" id="PS51063"/>
    </source>
</evidence>
<keyword evidence="1" id="KW-0805">Transcription regulation</keyword>
<name>A0ABN1RVW9_9ACTN</name>
<evidence type="ECO:0000256" key="2">
    <source>
        <dbReference type="ARBA" id="ARBA00023125"/>
    </source>
</evidence>
<comment type="caution">
    <text evidence="6">The sequence shown here is derived from an EMBL/GenBank/DDBJ whole genome shotgun (WGS) entry which is preliminary data.</text>
</comment>
<dbReference type="Gene3D" id="2.60.120.10">
    <property type="entry name" value="Jelly Rolls"/>
    <property type="match status" value="1"/>
</dbReference>
<gene>
    <name evidence="6" type="ORF">GCM10009550_66260</name>
</gene>
<dbReference type="SUPFAM" id="SSF51206">
    <property type="entry name" value="cAMP-binding domain-like"/>
    <property type="match status" value="1"/>
</dbReference>
<keyword evidence="2" id="KW-0238">DNA-binding</keyword>
<feature type="domain" description="Cyclic nucleotide-binding" evidence="4">
    <location>
        <begin position="9"/>
        <end position="129"/>
    </location>
</feature>
<dbReference type="InterPro" id="IPR000595">
    <property type="entry name" value="cNMP-bd_dom"/>
</dbReference>
<dbReference type="Pfam" id="PF13545">
    <property type="entry name" value="HTH_Crp_2"/>
    <property type="match status" value="1"/>
</dbReference>
<proteinExistence type="predicted"/>
<dbReference type="InterPro" id="IPR036388">
    <property type="entry name" value="WH-like_DNA-bd_sf"/>
</dbReference>
<dbReference type="PANTHER" id="PTHR24567">
    <property type="entry name" value="CRP FAMILY TRANSCRIPTIONAL REGULATORY PROTEIN"/>
    <property type="match status" value="1"/>
</dbReference>
<evidence type="ECO:0000259" key="4">
    <source>
        <dbReference type="PROSITE" id="PS50042"/>
    </source>
</evidence>
<dbReference type="PROSITE" id="PS00888">
    <property type="entry name" value="CNMP_BINDING_1"/>
    <property type="match status" value="1"/>
</dbReference>
<evidence type="ECO:0000313" key="7">
    <source>
        <dbReference type="Proteomes" id="UP001500665"/>
    </source>
</evidence>
<dbReference type="Proteomes" id="UP001500665">
    <property type="component" value="Unassembled WGS sequence"/>
</dbReference>
<dbReference type="RefSeq" id="WP_344245597.1">
    <property type="nucleotide sequence ID" value="NZ_BAAAHH010000039.1"/>
</dbReference>
<dbReference type="PROSITE" id="PS50042">
    <property type="entry name" value="CNMP_BINDING_3"/>
    <property type="match status" value="1"/>
</dbReference>
<dbReference type="InterPro" id="IPR036390">
    <property type="entry name" value="WH_DNA-bd_sf"/>
</dbReference>
<evidence type="ECO:0000313" key="6">
    <source>
        <dbReference type="EMBL" id="GAA0965632.1"/>
    </source>
</evidence>
<accession>A0ABN1RVW9</accession>
<sequence>MRDTSPTTFWDGLEQQARQSLLRGGRLRRYRSGEHLCYQGEPADHVLVLREGWVKVWMTDPDGHECVIAVRGPDELLGEAGPLTGTARTATATALHAVTALSVPLARFNAFLGEHPDAWPKVFGSLNRRLHQSDTRIMALGGRGGAARLALFLLRLAADSGRPRPGGGISIPPLSQAELGGCVDASRETVARALREWRSLGLVETGWRRTTLLDPEGLRAHAETYDPREFT</sequence>
<dbReference type="InterPro" id="IPR014710">
    <property type="entry name" value="RmlC-like_jellyroll"/>
</dbReference>
<dbReference type="EMBL" id="BAAAHH010000039">
    <property type="protein sequence ID" value="GAA0965632.1"/>
    <property type="molecule type" value="Genomic_DNA"/>
</dbReference>
<dbReference type="PROSITE" id="PS51063">
    <property type="entry name" value="HTH_CRP_2"/>
    <property type="match status" value="1"/>
</dbReference>
<evidence type="ECO:0000256" key="3">
    <source>
        <dbReference type="ARBA" id="ARBA00023163"/>
    </source>
</evidence>
<dbReference type="PANTHER" id="PTHR24567:SF74">
    <property type="entry name" value="HTH-TYPE TRANSCRIPTIONAL REGULATOR ARCR"/>
    <property type="match status" value="1"/>
</dbReference>
<dbReference type="InterPro" id="IPR012318">
    <property type="entry name" value="HTH_CRP"/>
</dbReference>
<dbReference type="InterPro" id="IPR018488">
    <property type="entry name" value="cNMP-bd_CS"/>
</dbReference>
<organism evidence="6 7">
    <name type="scientific">Actinocorallia libanotica</name>
    <dbReference type="NCBI Taxonomy" id="46162"/>
    <lineage>
        <taxon>Bacteria</taxon>
        <taxon>Bacillati</taxon>
        <taxon>Actinomycetota</taxon>
        <taxon>Actinomycetes</taxon>
        <taxon>Streptosporangiales</taxon>
        <taxon>Thermomonosporaceae</taxon>
        <taxon>Actinocorallia</taxon>
    </lineage>
</organism>
<evidence type="ECO:0000256" key="1">
    <source>
        <dbReference type="ARBA" id="ARBA00023015"/>
    </source>
</evidence>
<dbReference type="CDD" id="cd00038">
    <property type="entry name" value="CAP_ED"/>
    <property type="match status" value="1"/>
</dbReference>
<reference evidence="6 7" key="1">
    <citation type="journal article" date="2019" name="Int. J. Syst. Evol. Microbiol.">
        <title>The Global Catalogue of Microorganisms (GCM) 10K type strain sequencing project: providing services to taxonomists for standard genome sequencing and annotation.</title>
        <authorList>
            <consortium name="The Broad Institute Genomics Platform"/>
            <consortium name="The Broad Institute Genome Sequencing Center for Infectious Disease"/>
            <person name="Wu L."/>
            <person name="Ma J."/>
        </authorList>
    </citation>
    <scope>NUCLEOTIDE SEQUENCE [LARGE SCALE GENOMIC DNA]</scope>
    <source>
        <strain evidence="6 7">JCM 10696</strain>
    </source>
</reference>
<dbReference type="InterPro" id="IPR018490">
    <property type="entry name" value="cNMP-bd_dom_sf"/>
</dbReference>
<dbReference type="SMART" id="SM00100">
    <property type="entry name" value="cNMP"/>
    <property type="match status" value="1"/>
</dbReference>